<sequence>MSILRLAWNDGSFIREGIYEAFIDQVYVDKAVRVENNLCDQVVVIYKVAVGQGVRSIRERYFLPYYPSSRFAAVLNSLYGYLPEQLDTSDLLDCECFIRICHKPLPSGKTWCYVDEVLPIAEPQ</sequence>
<protein>
    <submittedName>
        <fullName evidence="1">Uncharacterized protein</fullName>
    </submittedName>
</protein>
<dbReference type="OrthoDB" id="2622350at2"/>
<dbReference type="AlphaFoldDB" id="A0A4Q9DRN0"/>
<dbReference type="EMBL" id="SIRE01000012">
    <property type="protein sequence ID" value="TBL77419.1"/>
    <property type="molecule type" value="Genomic_DNA"/>
</dbReference>
<reference evidence="1 2" key="1">
    <citation type="submission" date="2019-02" db="EMBL/GenBank/DDBJ databases">
        <title>Paenibacillus sp. nov., isolated from surface-sterilized tissue of Thalictrum simplex L.</title>
        <authorList>
            <person name="Tuo L."/>
        </authorList>
    </citation>
    <scope>NUCLEOTIDE SEQUENCE [LARGE SCALE GENOMIC DNA]</scope>
    <source>
        <strain evidence="1 2">N2SHLJ1</strain>
    </source>
</reference>
<comment type="caution">
    <text evidence="1">The sequence shown here is derived from an EMBL/GenBank/DDBJ whole genome shotgun (WGS) entry which is preliminary data.</text>
</comment>
<dbReference type="RefSeq" id="WP_131014809.1">
    <property type="nucleotide sequence ID" value="NZ_SIRE01000012.1"/>
</dbReference>
<gene>
    <name evidence="1" type="ORF">EYB31_18285</name>
</gene>
<proteinExistence type="predicted"/>
<organism evidence="1 2">
    <name type="scientific">Paenibacillus thalictri</name>
    <dbReference type="NCBI Taxonomy" id="2527873"/>
    <lineage>
        <taxon>Bacteria</taxon>
        <taxon>Bacillati</taxon>
        <taxon>Bacillota</taxon>
        <taxon>Bacilli</taxon>
        <taxon>Bacillales</taxon>
        <taxon>Paenibacillaceae</taxon>
        <taxon>Paenibacillus</taxon>
    </lineage>
</organism>
<keyword evidence="2" id="KW-1185">Reference proteome</keyword>
<evidence type="ECO:0000313" key="1">
    <source>
        <dbReference type="EMBL" id="TBL77419.1"/>
    </source>
</evidence>
<evidence type="ECO:0000313" key="2">
    <source>
        <dbReference type="Proteomes" id="UP000293142"/>
    </source>
</evidence>
<dbReference type="Proteomes" id="UP000293142">
    <property type="component" value="Unassembled WGS sequence"/>
</dbReference>
<accession>A0A4Q9DRN0</accession>
<name>A0A4Q9DRN0_9BACL</name>